<dbReference type="GO" id="GO:0005524">
    <property type="term" value="F:ATP binding"/>
    <property type="evidence" value="ECO:0007669"/>
    <property type="project" value="UniProtKB-KW"/>
</dbReference>
<evidence type="ECO:0000256" key="11">
    <source>
        <dbReference type="ARBA" id="ARBA00022857"/>
    </source>
</evidence>
<keyword evidence="15" id="KW-0456">Lyase</keyword>
<name>A0A382IJE6_9ZZZZ</name>
<dbReference type="PIRSF" id="PIRSF017184">
    <property type="entry name" value="Nnr"/>
    <property type="match status" value="1"/>
</dbReference>
<dbReference type="InterPro" id="IPR030677">
    <property type="entry name" value="Nnr"/>
</dbReference>
<evidence type="ECO:0000256" key="15">
    <source>
        <dbReference type="ARBA" id="ARBA00023239"/>
    </source>
</evidence>
<evidence type="ECO:0000256" key="9">
    <source>
        <dbReference type="ARBA" id="ARBA00022741"/>
    </source>
</evidence>
<organism evidence="23">
    <name type="scientific">marine metagenome</name>
    <dbReference type="NCBI Taxonomy" id="408172"/>
    <lineage>
        <taxon>unclassified sequences</taxon>
        <taxon>metagenomes</taxon>
        <taxon>ecological metagenomes</taxon>
    </lineage>
</organism>
<dbReference type="AlphaFoldDB" id="A0A382IJE6"/>
<gene>
    <name evidence="23" type="ORF">METZ01_LOCUS251665</name>
</gene>
<keyword evidence="13" id="KW-0520">NAD</keyword>
<dbReference type="SUPFAM" id="SSF53613">
    <property type="entry name" value="Ribokinase-like"/>
    <property type="match status" value="1"/>
</dbReference>
<dbReference type="EMBL" id="UINC01067288">
    <property type="protein sequence ID" value="SVB98811.1"/>
    <property type="molecule type" value="Genomic_DNA"/>
</dbReference>
<evidence type="ECO:0000256" key="4">
    <source>
        <dbReference type="ARBA" id="ARBA00006001"/>
    </source>
</evidence>
<comment type="catalytic activity">
    <reaction evidence="1">
        <text>(6R)-NADHX = (6S)-NADHX</text>
        <dbReference type="Rhea" id="RHEA:32215"/>
        <dbReference type="ChEBI" id="CHEBI:64074"/>
        <dbReference type="ChEBI" id="CHEBI:64075"/>
        <dbReference type="EC" id="5.1.99.6"/>
    </reaction>
</comment>
<evidence type="ECO:0000256" key="20">
    <source>
        <dbReference type="ARBA" id="ARBA00049209"/>
    </source>
</evidence>
<dbReference type="Pfam" id="PF01256">
    <property type="entry name" value="Carb_kinase"/>
    <property type="match status" value="1"/>
</dbReference>
<evidence type="ECO:0000256" key="14">
    <source>
        <dbReference type="ARBA" id="ARBA00023235"/>
    </source>
</evidence>
<dbReference type="HAMAP" id="MF_01965">
    <property type="entry name" value="NADHX_dehydratase"/>
    <property type="match status" value="1"/>
</dbReference>
<dbReference type="EC" id="4.2.1.136" evidence="7"/>
<dbReference type="Gene3D" id="3.40.1190.20">
    <property type="match status" value="1"/>
</dbReference>
<accession>A0A382IJE6</accession>
<dbReference type="PROSITE" id="PS51383">
    <property type="entry name" value="YJEF_C_3"/>
    <property type="match status" value="1"/>
</dbReference>
<evidence type="ECO:0000256" key="3">
    <source>
        <dbReference type="ARBA" id="ARBA00001958"/>
    </source>
</evidence>
<dbReference type="InterPro" id="IPR000631">
    <property type="entry name" value="CARKD"/>
</dbReference>
<evidence type="ECO:0000256" key="10">
    <source>
        <dbReference type="ARBA" id="ARBA00022840"/>
    </source>
</evidence>
<evidence type="ECO:0000256" key="7">
    <source>
        <dbReference type="ARBA" id="ARBA00013129"/>
    </source>
</evidence>
<keyword evidence="11" id="KW-0521">NADP</keyword>
<keyword evidence="14" id="KW-0413">Isomerase</keyword>
<evidence type="ECO:0000259" key="21">
    <source>
        <dbReference type="PROSITE" id="PS51383"/>
    </source>
</evidence>
<dbReference type="PROSITE" id="PS51385">
    <property type="entry name" value="YJEF_N"/>
    <property type="match status" value="1"/>
</dbReference>
<dbReference type="CDD" id="cd01171">
    <property type="entry name" value="YXKO-related"/>
    <property type="match status" value="1"/>
</dbReference>
<keyword evidence="12" id="KW-0630">Potassium</keyword>
<evidence type="ECO:0000256" key="2">
    <source>
        <dbReference type="ARBA" id="ARBA00000909"/>
    </source>
</evidence>
<dbReference type="SUPFAM" id="SSF64153">
    <property type="entry name" value="YjeF N-terminal domain-like"/>
    <property type="match status" value="1"/>
</dbReference>
<feature type="domain" description="YjeF N-terminal" evidence="22">
    <location>
        <begin position="1"/>
        <end position="125"/>
    </location>
</feature>
<dbReference type="GO" id="GO:0110051">
    <property type="term" value="P:metabolite repair"/>
    <property type="evidence" value="ECO:0007669"/>
    <property type="project" value="TreeGrafter"/>
</dbReference>
<comment type="cofactor">
    <cofactor evidence="3">
        <name>K(+)</name>
        <dbReference type="ChEBI" id="CHEBI:29103"/>
    </cofactor>
</comment>
<evidence type="ECO:0000313" key="23">
    <source>
        <dbReference type="EMBL" id="SVB98811.1"/>
    </source>
</evidence>
<evidence type="ECO:0000259" key="22">
    <source>
        <dbReference type="PROSITE" id="PS51385"/>
    </source>
</evidence>
<evidence type="ECO:0000256" key="17">
    <source>
        <dbReference type="ARBA" id="ARBA00025153"/>
    </source>
</evidence>
<reference evidence="23" key="1">
    <citation type="submission" date="2018-05" db="EMBL/GenBank/DDBJ databases">
        <authorList>
            <person name="Lanie J.A."/>
            <person name="Ng W.-L."/>
            <person name="Kazmierczak K.M."/>
            <person name="Andrzejewski T.M."/>
            <person name="Davidsen T.M."/>
            <person name="Wayne K.J."/>
            <person name="Tettelin H."/>
            <person name="Glass J.I."/>
            <person name="Rusch D."/>
            <person name="Podicherti R."/>
            <person name="Tsui H.-C.T."/>
            <person name="Winkler M.E."/>
        </authorList>
    </citation>
    <scope>NUCLEOTIDE SEQUENCE</scope>
</reference>
<feature type="domain" description="YjeF C-terminal" evidence="21">
    <location>
        <begin position="126"/>
        <end position="410"/>
    </location>
</feature>
<dbReference type="GO" id="GO:0052855">
    <property type="term" value="F:ADP-dependent NAD(P)H-hydrate dehydratase activity"/>
    <property type="evidence" value="ECO:0007669"/>
    <property type="project" value="UniProtKB-EC"/>
</dbReference>
<comment type="catalytic activity">
    <reaction evidence="2">
        <text>(6R)-NADPHX = (6S)-NADPHX</text>
        <dbReference type="Rhea" id="RHEA:32227"/>
        <dbReference type="ChEBI" id="CHEBI:64076"/>
        <dbReference type="ChEBI" id="CHEBI:64077"/>
        <dbReference type="EC" id="5.1.99.6"/>
    </reaction>
</comment>
<dbReference type="PANTHER" id="PTHR12592:SF0">
    <property type="entry name" value="ATP-DEPENDENT (S)-NAD(P)H-HYDRATE DEHYDRATASE"/>
    <property type="match status" value="1"/>
</dbReference>
<dbReference type="GO" id="GO:0046872">
    <property type="term" value="F:metal ion binding"/>
    <property type="evidence" value="ECO:0007669"/>
    <property type="project" value="UniProtKB-KW"/>
</dbReference>
<proteinExistence type="inferred from homology"/>
<keyword evidence="16" id="KW-0511">Multifunctional enzyme</keyword>
<evidence type="ECO:0000256" key="16">
    <source>
        <dbReference type="ARBA" id="ARBA00023268"/>
    </source>
</evidence>
<comment type="similarity">
    <text evidence="4">In the N-terminal section; belongs to the NnrE/AIBP family.</text>
</comment>
<dbReference type="InterPro" id="IPR029056">
    <property type="entry name" value="Ribokinase-like"/>
</dbReference>
<sequence>GYRERCSAGDIPLSIWPEVHSTIGTGHPALVIDCLVGAGPGHAGVSLRGDVANVRNWLSESRGRDSPVLACDMPTGLGGPDVIKASATVTYHAEKWALRDADGQVHSDVGEIHTANLPWSARVEDCGPGDARRHPPIRADARKGDRGRLLIVGGGPYHGAPILAGLAAERSGCDLIHLAMPSDAVERAEWPLSLIPESIPDSTHLTTHSVDSILNRVLTGRGCQAVLIGPGLGREDASISAVCELIEKFVQANIPLIIDADAIRALPSHAWPIGMVGVVTPHADEMAHWLGASDPPEILEIRARRDGISRVVEDESCVIVRTGAEDALWAPGGRHCFATGGHARMSVGGTGDLLSGCIAGLIAQGMTPWAASRLGCALLRTAGASAALEYGPGLSASDVPSHIARTLAQWTGQDADRDA</sequence>
<dbReference type="InterPro" id="IPR004443">
    <property type="entry name" value="YjeF_N_dom"/>
</dbReference>
<dbReference type="Pfam" id="PF03853">
    <property type="entry name" value="YjeF_N"/>
    <property type="match status" value="1"/>
</dbReference>
<feature type="non-terminal residue" evidence="23">
    <location>
        <position position="1"/>
    </location>
</feature>
<comment type="catalytic activity">
    <reaction evidence="20">
        <text>(6S)-NADPHX + ADP = AMP + phosphate + NADPH + H(+)</text>
        <dbReference type="Rhea" id="RHEA:32235"/>
        <dbReference type="ChEBI" id="CHEBI:15378"/>
        <dbReference type="ChEBI" id="CHEBI:43474"/>
        <dbReference type="ChEBI" id="CHEBI:57783"/>
        <dbReference type="ChEBI" id="CHEBI:64076"/>
        <dbReference type="ChEBI" id="CHEBI:456215"/>
        <dbReference type="ChEBI" id="CHEBI:456216"/>
        <dbReference type="EC" id="4.2.1.136"/>
    </reaction>
</comment>
<protein>
    <recommendedName>
        <fullName evidence="18">Nicotinamide nucleotide repair protein</fullName>
        <ecNumber evidence="7">4.2.1.136</ecNumber>
        <ecNumber evidence="6">5.1.99.6</ecNumber>
    </recommendedName>
</protein>
<comment type="catalytic activity">
    <reaction evidence="19">
        <text>(6S)-NADHX + ADP = AMP + phosphate + NADH + H(+)</text>
        <dbReference type="Rhea" id="RHEA:32223"/>
        <dbReference type="ChEBI" id="CHEBI:15378"/>
        <dbReference type="ChEBI" id="CHEBI:43474"/>
        <dbReference type="ChEBI" id="CHEBI:57945"/>
        <dbReference type="ChEBI" id="CHEBI:64074"/>
        <dbReference type="ChEBI" id="CHEBI:456215"/>
        <dbReference type="ChEBI" id="CHEBI:456216"/>
        <dbReference type="EC" id="4.2.1.136"/>
    </reaction>
</comment>
<evidence type="ECO:0000256" key="18">
    <source>
        <dbReference type="ARBA" id="ARBA00032624"/>
    </source>
</evidence>
<dbReference type="GO" id="GO:0052856">
    <property type="term" value="F:NAD(P)HX epimerase activity"/>
    <property type="evidence" value="ECO:0007669"/>
    <property type="project" value="UniProtKB-EC"/>
</dbReference>
<comment type="function">
    <text evidence="17">Bifunctional enzyme that catalyzes the epimerization of the S- and R-forms of NAD(P)HX and the dehydration of the S-form of NAD(P)HX at the expense of ADP, which is converted to AMP. This allows the repair of both epimers of NAD(P)HX, a damaged form of NAD(P)H that is a result of enzymatic or heat-dependent hydration.</text>
</comment>
<keyword evidence="10" id="KW-0067">ATP-binding</keyword>
<keyword evidence="8" id="KW-0479">Metal-binding</keyword>
<dbReference type="Gene3D" id="3.40.50.10260">
    <property type="entry name" value="YjeF N-terminal domain"/>
    <property type="match status" value="1"/>
</dbReference>
<dbReference type="PROSITE" id="PS01049">
    <property type="entry name" value="YJEF_C_1"/>
    <property type="match status" value="1"/>
</dbReference>
<dbReference type="EC" id="5.1.99.6" evidence="6"/>
<evidence type="ECO:0000256" key="6">
    <source>
        <dbReference type="ARBA" id="ARBA00012228"/>
    </source>
</evidence>
<dbReference type="PANTHER" id="PTHR12592">
    <property type="entry name" value="ATP-DEPENDENT (S)-NAD(P)H-HYDRATE DEHYDRATASE FAMILY MEMBER"/>
    <property type="match status" value="1"/>
</dbReference>
<evidence type="ECO:0000256" key="5">
    <source>
        <dbReference type="ARBA" id="ARBA00009524"/>
    </source>
</evidence>
<evidence type="ECO:0000256" key="1">
    <source>
        <dbReference type="ARBA" id="ARBA00000013"/>
    </source>
</evidence>
<dbReference type="InterPro" id="IPR017953">
    <property type="entry name" value="Carbohydrate_kinase_pred_CS"/>
</dbReference>
<evidence type="ECO:0000256" key="19">
    <source>
        <dbReference type="ARBA" id="ARBA00048238"/>
    </source>
</evidence>
<keyword evidence="9" id="KW-0547">Nucleotide-binding</keyword>
<evidence type="ECO:0000256" key="12">
    <source>
        <dbReference type="ARBA" id="ARBA00022958"/>
    </source>
</evidence>
<evidence type="ECO:0000256" key="13">
    <source>
        <dbReference type="ARBA" id="ARBA00023027"/>
    </source>
</evidence>
<dbReference type="NCBIfam" id="TIGR00196">
    <property type="entry name" value="yjeF_cterm"/>
    <property type="match status" value="1"/>
</dbReference>
<comment type="similarity">
    <text evidence="5">In the C-terminal section; belongs to the NnrD/CARKD family.</text>
</comment>
<dbReference type="InterPro" id="IPR036652">
    <property type="entry name" value="YjeF_N_dom_sf"/>
</dbReference>
<evidence type="ECO:0000256" key="8">
    <source>
        <dbReference type="ARBA" id="ARBA00022723"/>
    </source>
</evidence>